<dbReference type="AlphaFoldDB" id="A0AAD3MJS4"/>
<feature type="transmembrane region" description="Helical" evidence="1">
    <location>
        <begin position="12"/>
        <end position="31"/>
    </location>
</feature>
<dbReference type="EMBL" id="BRZM01000020">
    <property type="protein sequence ID" value="GLD54724.1"/>
    <property type="molecule type" value="Genomic_DNA"/>
</dbReference>
<evidence type="ECO:0000313" key="3">
    <source>
        <dbReference type="Proteomes" id="UP001279410"/>
    </source>
</evidence>
<sequence length="158" mass="18312">MGIKAALPKYEISTYYGCAVSCMFWSTSWIFGVSVVLVVEGTLSCVMFSSMELWLLIMRCMSFALEGFHERKDGNYSILELLKYNFYLPCLLFRAHHDLDKFYVQANKSDPDQKERELWNISLQGPDPPGELSHRRGRLFHFMHPHHPTDMEAAETPL</sequence>
<name>A0AAD3MJS4_LATJO</name>
<keyword evidence="1" id="KW-0812">Transmembrane</keyword>
<comment type="caution">
    <text evidence="2">The sequence shown here is derived from an EMBL/GenBank/DDBJ whole genome shotgun (WGS) entry which is preliminary data.</text>
</comment>
<gene>
    <name evidence="2" type="ORF">AKAME5_000730400</name>
</gene>
<feature type="transmembrane region" description="Helical" evidence="1">
    <location>
        <begin position="37"/>
        <end position="57"/>
    </location>
</feature>
<reference evidence="2" key="1">
    <citation type="submission" date="2022-08" db="EMBL/GenBank/DDBJ databases">
        <title>Genome sequencing of akame (Lates japonicus).</title>
        <authorList>
            <person name="Hashiguchi Y."/>
            <person name="Takahashi H."/>
        </authorList>
    </citation>
    <scope>NUCLEOTIDE SEQUENCE</scope>
    <source>
        <strain evidence="2">Kochi</strain>
    </source>
</reference>
<keyword evidence="2" id="KW-0808">Transferase</keyword>
<keyword evidence="2" id="KW-0012">Acyltransferase</keyword>
<dbReference type="GO" id="GO:0016746">
    <property type="term" value="F:acyltransferase activity"/>
    <property type="evidence" value="ECO:0007669"/>
    <property type="project" value="UniProtKB-KW"/>
</dbReference>
<evidence type="ECO:0000256" key="1">
    <source>
        <dbReference type="SAM" id="Phobius"/>
    </source>
</evidence>
<accession>A0AAD3MJS4</accession>
<keyword evidence="1" id="KW-0472">Membrane</keyword>
<keyword evidence="3" id="KW-1185">Reference proteome</keyword>
<dbReference type="Proteomes" id="UP001279410">
    <property type="component" value="Unassembled WGS sequence"/>
</dbReference>
<protein>
    <submittedName>
        <fullName evidence="2">Hedgehog acyltransferase like, b isoform X1</fullName>
    </submittedName>
</protein>
<keyword evidence="1" id="KW-1133">Transmembrane helix</keyword>
<evidence type="ECO:0000313" key="2">
    <source>
        <dbReference type="EMBL" id="GLD54724.1"/>
    </source>
</evidence>
<proteinExistence type="predicted"/>
<organism evidence="2 3">
    <name type="scientific">Lates japonicus</name>
    <name type="common">Japanese lates</name>
    <dbReference type="NCBI Taxonomy" id="270547"/>
    <lineage>
        <taxon>Eukaryota</taxon>
        <taxon>Metazoa</taxon>
        <taxon>Chordata</taxon>
        <taxon>Craniata</taxon>
        <taxon>Vertebrata</taxon>
        <taxon>Euteleostomi</taxon>
        <taxon>Actinopterygii</taxon>
        <taxon>Neopterygii</taxon>
        <taxon>Teleostei</taxon>
        <taxon>Neoteleostei</taxon>
        <taxon>Acanthomorphata</taxon>
        <taxon>Carangaria</taxon>
        <taxon>Carangaria incertae sedis</taxon>
        <taxon>Centropomidae</taxon>
        <taxon>Lates</taxon>
    </lineage>
</organism>